<dbReference type="InterPro" id="IPR007863">
    <property type="entry name" value="Peptidase_M16_C"/>
</dbReference>
<dbReference type="Pfam" id="PF00675">
    <property type="entry name" value="Peptidase_M16"/>
    <property type="match status" value="1"/>
</dbReference>
<dbReference type="PANTHER" id="PTHR11851:SF49">
    <property type="entry name" value="MITOCHONDRIAL-PROCESSING PEPTIDASE SUBUNIT ALPHA"/>
    <property type="match status" value="1"/>
</dbReference>
<protein>
    <submittedName>
        <fullName evidence="4">M16 family metallopeptidase</fullName>
    </submittedName>
</protein>
<dbReference type="InterPro" id="IPR011249">
    <property type="entry name" value="Metalloenz_LuxS/M16"/>
</dbReference>
<dbReference type="Gene3D" id="3.30.830.10">
    <property type="entry name" value="Metalloenzyme, LuxS/M16 peptidase-like"/>
    <property type="match status" value="2"/>
</dbReference>
<evidence type="ECO:0000259" key="2">
    <source>
        <dbReference type="Pfam" id="PF00675"/>
    </source>
</evidence>
<comment type="similarity">
    <text evidence="1">Belongs to the peptidase M16 family.</text>
</comment>
<sequence>MEEHEMIELSNGIRIIHKQITNTRIAHVGIMLDIGSRDEAQNEQGIAHFWEHMAFKGTKKRKSFHIINRLDSLGGELNAYTTREKICFYASLLDNHLDKAVELLADITFNSTFPMAQIERERMVILEEMSMYLDTPEDAIQDDFDELIFKDHPLGKNILGTQDTVNSFKQKDFLDFLDRNLNTEKIILSSVGNYSAKKLQKMAEKYLVAVSHKNHTPKRNFFEGYRPLIETVNKPISQAHVAMGSTSYGLLDERRIPFFLLINILGGPSMNSRLNMSLREKHGFVYGVEASYTPYYETGQLGIYFATDPKNLKKSLRLVEKELDLMKKQPMGHLQLHKAKQQIKGQLAMSEENNNSMMLMMAKSILDLGRIPDINELFKKIDQTTASQLLELARENFQTDKMSQLTYLPE</sequence>
<proteinExistence type="inferred from homology"/>
<organism evidence="4 5">
    <name type="scientific">Marinoscillum luteum</name>
    <dbReference type="NCBI Taxonomy" id="861051"/>
    <lineage>
        <taxon>Bacteria</taxon>
        <taxon>Pseudomonadati</taxon>
        <taxon>Bacteroidota</taxon>
        <taxon>Cytophagia</taxon>
        <taxon>Cytophagales</taxon>
        <taxon>Reichenbachiellaceae</taxon>
        <taxon>Marinoscillum</taxon>
    </lineage>
</organism>
<dbReference type="EMBL" id="JBIPKE010000017">
    <property type="protein sequence ID" value="MFH6984157.1"/>
    <property type="molecule type" value="Genomic_DNA"/>
</dbReference>
<dbReference type="Proteomes" id="UP001610063">
    <property type="component" value="Unassembled WGS sequence"/>
</dbReference>
<accession>A0ABW7N9Y6</accession>
<evidence type="ECO:0000313" key="4">
    <source>
        <dbReference type="EMBL" id="MFH6984157.1"/>
    </source>
</evidence>
<name>A0ABW7N9Y6_9BACT</name>
<evidence type="ECO:0000313" key="5">
    <source>
        <dbReference type="Proteomes" id="UP001610063"/>
    </source>
</evidence>
<keyword evidence="5" id="KW-1185">Reference proteome</keyword>
<feature type="domain" description="Peptidase M16 N-terminal" evidence="2">
    <location>
        <begin position="15"/>
        <end position="161"/>
    </location>
</feature>
<dbReference type="RefSeq" id="WP_395417566.1">
    <property type="nucleotide sequence ID" value="NZ_JBIPKE010000017.1"/>
</dbReference>
<comment type="caution">
    <text evidence="4">The sequence shown here is derived from an EMBL/GenBank/DDBJ whole genome shotgun (WGS) entry which is preliminary data.</text>
</comment>
<evidence type="ECO:0000259" key="3">
    <source>
        <dbReference type="Pfam" id="PF05193"/>
    </source>
</evidence>
<reference evidence="4 5" key="1">
    <citation type="journal article" date="2013" name="Int. J. Syst. Evol. Microbiol.">
        <title>Marinoscillum luteum sp. nov., isolated from marine sediment.</title>
        <authorList>
            <person name="Cha I.T."/>
            <person name="Park S.J."/>
            <person name="Kim S.J."/>
            <person name="Kim J.G."/>
            <person name="Jung M.Y."/>
            <person name="Shin K.S."/>
            <person name="Kwon K.K."/>
            <person name="Yang S.H."/>
            <person name="Seo Y.S."/>
            <person name="Rhee S.K."/>
        </authorList>
    </citation>
    <scope>NUCLEOTIDE SEQUENCE [LARGE SCALE GENOMIC DNA]</scope>
    <source>
        <strain evidence="4 5">KCTC 23939</strain>
    </source>
</reference>
<dbReference type="PANTHER" id="PTHR11851">
    <property type="entry name" value="METALLOPROTEASE"/>
    <property type="match status" value="1"/>
</dbReference>
<evidence type="ECO:0000256" key="1">
    <source>
        <dbReference type="ARBA" id="ARBA00007261"/>
    </source>
</evidence>
<dbReference type="InterPro" id="IPR011765">
    <property type="entry name" value="Pept_M16_N"/>
</dbReference>
<dbReference type="InterPro" id="IPR050361">
    <property type="entry name" value="MPP/UQCRC_Complex"/>
</dbReference>
<gene>
    <name evidence="4" type="ORF">ACHKAR_11950</name>
</gene>
<feature type="domain" description="Peptidase M16 C-terminal" evidence="3">
    <location>
        <begin position="168"/>
        <end position="342"/>
    </location>
</feature>
<dbReference type="SUPFAM" id="SSF63411">
    <property type="entry name" value="LuxS/MPP-like metallohydrolase"/>
    <property type="match status" value="2"/>
</dbReference>
<dbReference type="Pfam" id="PF05193">
    <property type="entry name" value="Peptidase_M16_C"/>
    <property type="match status" value="1"/>
</dbReference>